<organism evidence="1 2">
    <name type="scientific">Nocardioides zeicaulis</name>
    <dbReference type="NCBI Taxonomy" id="1776857"/>
    <lineage>
        <taxon>Bacteria</taxon>
        <taxon>Bacillati</taxon>
        <taxon>Actinomycetota</taxon>
        <taxon>Actinomycetes</taxon>
        <taxon>Propionibacteriales</taxon>
        <taxon>Nocardioidaceae</taxon>
        <taxon>Nocardioides</taxon>
    </lineage>
</organism>
<keyword evidence="2" id="KW-1185">Reference proteome</keyword>
<proteinExistence type="predicted"/>
<name>A0ABV6E1I5_9ACTN</name>
<dbReference type="RefSeq" id="WP_378518576.1">
    <property type="nucleotide sequence ID" value="NZ_CBCSDI010000096.1"/>
</dbReference>
<reference evidence="1 2" key="1">
    <citation type="submission" date="2024-09" db="EMBL/GenBank/DDBJ databases">
        <authorList>
            <person name="Sun Q."/>
            <person name="Mori K."/>
        </authorList>
    </citation>
    <scope>NUCLEOTIDE SEQUENCE [LARGE SCALE GENOMIC DNA]</scope>
    <source>
        <strain evidence="1 2">CCM 8654</strain>
    </source>
</reference>
<comment type="caution">
    <text evidence="1">The sequence shown here is derived from an EMBL/GenBank/DDBJ whole genome shotgun (WGS) entry which is preliminary data.</text>
</comment>
<dbReference type="EMBL" id="JBHLXH010000001">
    <property type="protein sequence ID" value="MFC0222857.1"/>
    <property type="molecule type" value="Genomic_DNA"/>
</dbReference>
<evidence type="ECO:0000313" key="2">
    <source>
        <dbReference type="Proteomes" id="UP001589698"/>
    </source>
</evidence>
<evidence type="ECO:0008006" key="3">
    <source>
        <dbReference type="Google" id="ProtNLM"/>
    </source>
</evidence>
<protein>
    <recommendedName>
        <fullName evidence="3">MarR family transcriptional regulator</fullName>
    </recommendedName>
</protein>
<evidence type="ECO:0000313" key="1">
    <source>
        <dbReference type="EMBL" id="MFC0222857.1"/>
    </source>
</evidence>
<accession>A0ABV6E1I5</accession>
<gene>
    <name evidence="1" type="ORF">ACFFJG_10220</name>
</gene>
<dbReference type="Proteomes" id="UP001589698">
    <property type="component" value="Unassembled WGS sequence"/>
</dbReference>
<sequence length="157" mass="16945">MDSNDGHSKSQPVQGDDVDVAALQAELAEAKRIGRWLYDHSPGLRRFLGDVSEWPWLLDADAPGGVDAAHVDDAVRDRQVLHAFAVIQASGRDPFDAQDLPTALGFTSSEFDSTVSRLIHGGLVTGGRYFSRAFVETVTDAGMEAARTKDTAHVARP</sequence>